<dbReference type="RefSeq" id="WP_120008807.1">
    <property type="nucleotide sequence ID" value="NZ_JALBUU010000079.1"/>
</dbReference>
<dbReference type="PANTHER" id="PTHR43884">
    <property type="entry name" value="ACYL-COA DEHYDROGENASE"/>
    <property type="match status" value="1"/>
</dbReference>
<reference evidence="2 3" key="1">
    <citation type="submission" date="2022-03" db="EMBL/GenBank/DDBJ databases">
        <title>Complete genome analysis of Roseomonas KG 17.1 : a prolific producer of plant growth promoters.</title>
        <authorList>
            <person name="Saadouli I."/>
            <person name="Najjari A."/>
            <person name="Mosbah A."/>
            <person name="Ouzari H.I."/>
        </authorList>
    </citation>
    <scope>NUCLEOTIDE SEQUENCE [LARGE SCALE GENOMIC DNA]</scope>
    <source>
        <strain evidence="2 3">KG17-1</strain>
    </source>
</reference>
<comment type="caution">
    <text evidence="2">The sequence shown here is derived from an EMBL/GenBank/DDBJ whole genome shotgun (WGS) entry which is preliminary data.</text>
</comment>
<dbReference type="Gene3D" id="2.40.110.10">
    <property type="entry name" value="Butyryl-CoA Dehydrogenase, subunit A, domain 2"/>
    <property type="match status" value="1"/>
</dbReference>
<dbReference type="InterPro" id="IPR037069">
    <property type="entry name" value="AcylCoA_DH/ox_N_sf"/>
</dbReference>
<dbReference type="Gene3D" id="1.10.540.10">
    <property type="entry name" value="Acyl-CoA dehydrogenase/oxidase, N-terminal domain"/>
    <property type="match status" value="1"/>
</dbReference>
<proteinExistence type="predicted"/>
<keyword evidence="3" id="KW-1185">Reference proteome</keyword>
<accession>A0ABS9W9H0</accession>
<evidence type="ECO:0000259" key="1">
    <source>
        <dbReference type="Pfam" id="PF02771"/>
    </source>
</evidence>
<organism evidence="2 3">
    <name type="scientific">Teichococcus vastitatis</name>
    <dbReference type="NCBI Taxonomy" id="2307076"/>
    <lineage>
        <taxon>Bacteria</taxon>
        <taxon>Pseudomonadati</taxon>
        <taxon>Pseudomonadota</taxon>
        <taxon>Alphaproteobacteria</taxon>
        <taxon>Acetobacterales</taxon>
        <taxon>Roseomonadaceae</taxon>
        <taxon>Roseomonas</taxon>
    </lineage>
</organism>
<dbReference type="EMBL" id="JALBUU010000079">
    <property type="protein sequence ID" value="MCI0755944.1"/>
    <property type="molecule type" value="Genomic_DNA"/>
</dbReference>
<dbReference type="InterPro" id="IPR013786">
    <property type="entry name" value="AcylCoA_DH/ox_N"/>
</dbReference>
<evidence type="ECO:0000313" key="3">
    <source>
        <dbReference type="Proteomes" id="UP001201985"/>
    </source>
</evidence>
<name>A0ABS9W9H0_9PROT</name>
<gene>
    <name evidence="2" type="ORF">MON41_19955</name>
</gene>
<feature type="domain" description="Acyl-CoA dehydrogenase/oxidase N-terminal" evidence="1">
    <location>
        <begin position="14"/>
        <end position="105"/>
    </location>
</feature>
<sequence length="359" mass="37318">MGAPACPALLEWLDDHAAGLDDGHADPAVLLPRLGDAGMFGIGVPAEFGGQGGDVTDAVEAIAAVSARSLAAGFVFWSQRSFIEYLLQSPNAALRGRLMPALLRGGVAGATGLSNAMKALAGLEPLQIVAAPENEGYRLGGRMPWVTNLRAEGFHVAAAIAHSDGSGALVASLPHDAPGLRRSEDLSLLGLRGTSTAAIDLRAVPLAPADIIHPDAATWLPQVRPAFLGLQCGMSIGLARRSVQEAADQGGAAREVLRQPVLLLRQRLAAEEASLREGLRAQAFQTRAAPLFELRIRLAGLVAEAVGLELQASGGRAYLQPHGEGFARRWREAAFIPVITPSLVQLKAALAARPGAVAA</sequence>
<dbReference type="SUPFAM" id="SSF56645">
    <property type="entry name" value="Acyl-CoA dehydrogenase NM domain-like"/>
    <property type="match status" value="1"/>
</dbReference>
<dbReference type="Proteomes" id="UP001201985">
    <property type="component" value="Unassembled WGS sequence"/>
</dbReference>
<evidence type="ECO:0000313" key="2">
    <source>
        <dbReference type="EMBL" id="MCI0755944.1"/>
    </source>
</evidence>
<protein>
    <submittedName>
        <fullName evidence="2">Acyl-CoA/acyl-ACP dehydrogenase</fullName>
    </submittedName>
</protein>
<dbReference type="InterPro" id="IPR046373">
    <property type="entry name" value="Acyl-CoA_Oxase/DH_mid-dom_sf"/>
</dbReference>
<dbReference type="InterPro" id="IPR009100">
    <property type="entry name" value="AcylCoA_DH/oxidase_NM_dom_sf"/>
</dbReference>
<dbReference type="Pfam" id="PF02771">
    <property type="entry name" value="Acyl-CoA_dh_N"/>
    <property type="match status" value="1"/>
</dbReference>
<dbReference type="PANTHER" id="PTHR43884:SF12">
    <property type="entry name" value="ISOVALERYL-COA DEHYDROGENASE, MITOCHONDRIAL-RELATED"/>
    <property type="match status" value="1"/>
</dbReference>